<dbReference type="InterPro" id="IPR014807">
    <property type="entry name" value="Coa1"/>
</dbReference>
<sequence>MKIKEEWNLSNNETMTDTSLLLEKRSWVAGKWKWLILCLVPLFIVGVFTFVMGTMKSSEPYEKALSLAQSNSVVKSILGQPIEAGWFISGSISNSDAELEIPIKGNKSSGTIYVEAEKHSGHWQYKTMTVQPDTEGGLINLLNPNVKK</sequence>
<gene>
    <name evidence="2" type="ORF">Ppb6_00638</name>
</gene>
<feature type="transmembrane region" description="Helical" evidence="1">
    <location>
        <begin position="34"/>
        <end position="53"/>
    </location>
</feature>
<keyword evidence="3" id="KW-1185">Reference proteome</keyword>
<dbReference type="Proteomes" id="UP000093476">
    <property type="component" value="Unassembled WGS sequence"/>
</dbReference>
<reference evidence="2 3" key="1">
    <citation type="submission" date="2015-12" db="EMBL/GenBank/DDBJ databases">
        <title>Genome comparisons provide insights into the role of secondary metabolites in the pathogenic phase of the Photorhabdus life cycle.</title>
        <authorList>
            <person name="Tobias N.J."/>
            <person name="Mishra B."/>
            <person name="Gupta D.K."/>
            <person name="Thines M."/>
            <person name="Stinear T.P."/>
            <person name="Bode H.B."/>
        </authorList>
    </citation>
    <scope>NUCLEOTIDE SEQUENCE [LARGE SCALE GENOMIC DNA]</scope>
    <source>
        <strain evidence="2 3">PB68.1</strain>
    </source>
</reference>
<proteinExistence type="predicted"/>
<keyword evidence="1" id="KW-0472">Membrane</keyword>
<dbReference type="PATRIC" id="fig|286156.4.peg.734"/>
<protein>
    <submittedName>
        <fullName evidence="2">Cytochrome oxidase complex assembly protein 1</fullName>
    </submittedName>
</protein>
<dbReference type="Pfam" id="PF08695">
    <property type="entry name" value="Coa1"/>
    <property type="match status" value="1"/>
</dbReference>
<dbReference type="AlphaFoldDB" id="A0A1C0U883"/>
<accession>A0A1C0U883</accession>
<dbReference type="STRING" id="286156.Ppb6_00638"/>
<dbReference type="EMBL" id="LOMY01000021">
    <property type="protein sequence ID" value="OCQ54144.1"/>
    <property type="molecule type" value="Genomic_DNA"/>
</dbReference>
<name>A0A1C0U883_9GAMM</name>
<dbReference type="RefSeq" id="WP_065822078.1">
    <property type="nucleotide sequence ID" value="NZ_CAWMQZ010000021.1"/>
</dbReference>
<evidence type="ECO:0000256" key="1">
    <source>
        <dbReference type="SAM" id="Phobius"/>
    </source>
</evidence>
<evidence type="ECO:0000313" key="2">
    <source>
        <dbReference type="EMBL" id="OCQ54144.1"/>
    </source>
</evidence>
<keyword evidence="1" id="KW-1133">Transmembrane helix</keyword>
<evidence type="ECO:0000313" key="3">
    <source>
        <dbReference type="Proteomes" id="UP000093476"/>
    </source>
</evidence>
<comment type="caution">
    <text evidence="2">The sequence shown here is derived from an EMBL/GenBank/DDBJ whole genome shotgun (WGS) entry which is preliminary data.</text>
</comment>
<organism evidence="2 3">
    <name type="scientific">Photorhabdus australis subsp. thailandensis</name>
    <dbReference type="NCBI Taxonomy" id="2805096"/>
    <lineage>
        <taxon>Bacteria</taxon>
        <taxon>Pseudomonadati</taxon>
        <taxon>Pseudomonadota</taxon>
        <taxon>Gammaproteobacteria</taxon>
        <taxon>Enterobacterales</taxon>
        <taxon>Morganellaceae</taxon>
        <taxon>Photorhabdus</taxon>
    </lineage>
</organism>
<keyword evidence="1" id="KW-0812">Transmembrane</keyword>